<name>I3XTJ7_DESAM</name>
<sequence>MSGVMPKMRLITVKMPVLYVEGIDELVRIGRYSSRSEVIRVAIRDFLKKELWIREASEI</sequence>
<dbReference type="EMBL" id="CP003321">
    <property type="protein sequence ID" value="AFL67271.1"/>
    <property type="molecule type" value="Genomic_DNA"/>
</dbReference>
<dbReference type="CDD" id="cd22231">
    <property type="entry name" value="RHH_NikR_HicB-like"/>
    <property type="match status" value="1"/>
</dbReference>
<protein>
    <submittedName>
        <fullName evidence="2">Putative transcriptional regulator, CopG/Arc/MetJ family</fullName>
    </submittedName>
</protein>
<dbReference type="PANTHER" id="PTHR36215:SF1">
    <property type="entry name" value="BLL4998 PROTEIN"/>
    <property type="match status" value="1"/>
</dbReference>
<keyword evidence="3" id="KW-1185">Reference proteome</keyword>
<gene>
    <name evidence="2" type="ORF">Desfe_1406</name>
</gene>
<feature type="domain" description="Ribbon-helix-helix protein CopG" evidence="1">
    <location>
        <begin position="10"/>
        <end position="50"/>
    </location>
</feature>
<dbReference type="Proteomes" id="UP000006175">
    <property type="component" value="Chromosome"/>
</dbReference>
<dbReference type="GeneID" id="13061817"/>
<dbReference type="RefSeq" id="WP_014768158.1">
    <property type="nucleotide sequence ID" value="NC_018001.1"/>
</dbReference>
<proteinExistence type="predicted"/>
<dbReference type="GO" id="GO:0006355">
    <property type="term" value="P:regulation of DNA-templated transcription"/>
    <property type="evidence" value="ECO:0007669"/>
    <property type="project" value="InterPro"/>
</dbReference>
<evidence type="ECO:0000313" key="3">
    <source>
        <dbReference type="Proteomes" id="UP000006175"/>
    </source>
</evidence>
<dbReference type="PANTHER" id="PTHR36215">
    <property type="entry name" value="BLL4998 PROTEIN"/>
    <property type="match status" value="1"/>
</dbReference>
<organism evidence="2 3">
    <name type="scientific">Desulfurococcus amylolyticus DSM 16532</name>
    <dbReference type="NCBI Taxonomy" id="768672"/>
    <lineage>
        <taxon>Archaea</taxon>
        <taxon>Thermoproteota</taxon>
        <taxon>Thermoprotei</taxon>
        <taxon>Desulfurococcales</taxon>
        <taxon>Desulfurococcaceae</taxon>
        <taxon>Desulfurococcus</taxon>
    </lineage>
</organism>
<dbReference type="InterPro" id="IPR010985">
    <property type="entry name" value="Ribbon_hlx_hlx"/>
</dbReference>
<reference evidence="2 3" key="1">
    <citation type="journal article" date="2012" name="J. Bacteriol.">
        <title>Complete Genome Sequence of Desulfurococcus fermentans, a Hyperthermophilic Cellulolytic Crenarchaeon Isolated from a Freshwater Hot Spring in Kamchatka, Russia.</title>
        <authorList>
            <person name="Susanti D."/>
            <person name="Johnson E.F."/>
            <person name="Rodriguez J.R."/>
            <person name="Anderson I."/>
            <person name="Perevalova A.A."/>
            <person name="Kyrpides N."/>
            <person name="Lucas S."/>
            <person name="Han J."/>
            <person name="Lapidus A."/>
            <person name="Cheng J.F."/>
            <person name="Goodwin L."/>
            <person name="Pitluck S."/>
            <person name="Mavrommatis K."/>
            <person name="Peters L."/>
            <person name="Land M.L."/>
            <person name="Hauser L."/>
            <person name="Gopalan V."/>
            <person name="Chan P.P."/>
            <person name="Lowe T.M."/>
            <person name="Atomi H."/>
            <person name="Bonch-Osmolovskaya E.A."/>
            <person name="Woyke T."/>
            <person name="Mukhopadhyay B."/>
        </authorList>
    </citation>
    <scope>NUCLEOTIDE SEQUENCE [LARGE SCALE GENOMIC DNA]</scope>
    <source>
        <strain evidence="2 3">DSM 16532</strain>
    </source>
</reference>
<evidence type="ECO:0000259" key="1">
    <source>
        <dbReference type="Pfam" id="PF01402"/>
    </source>
</evidence>
<dbReference type="eggNOG" id="arCOG01009">
    <property type="taxonomic scope" value="Archaea"/>
</dbReference>
<dbReference type="InterPro" id="IPR002145">
    <property type="entry name" value="CopG"/>
</dbReference>
<dbReference type="SUPFAM" id="SSF47598">
    <property type="entry name" value="Ribbon-helix-helix"/>
    <property type="match status" value="1"/>
</dbReference>
<dbReference type="Gene3D" id="1.10.1220.10">
    <property type="entry name" value="Met repressor-like"/>
    <property type="match status" value="1"/>
</dbReference>
<evidence type="ECO:0000313" key="2">
    <source>
        <dbReference type="EMBL" id="AFL67271.1"/>
    </source>
</evidence>
<dbReference type="AlphaFoldDB" id="I3XTJ7"/>
<accession>I3XTJ7</accession>
<dbReference type="InterPro" id="IPR013321">
    <property type="entry name" value="Arc_rbn_hlx_hlx"/>
</dbReference>
<dbReference type="Pfam" id="PF01402">
    <property type="entry name" value="RHH_1"/>
    <property type="match status" value="1"/>
</dbReference>
<dbReference type="HOGENOM" id="CLU_202919_0_0_2"/>
<dbReference type="KEGG" id="dfd:Desfe_1406"/>
<dbReference type="OrthoDB" id="56938at2157"/>